<dbReference type="InterPro" id="IPR007197">
    <property type="entry name" value="rSAM"/>
</dbReference>
<dbReference type="SFLD" id="SFLDG01062">
    <property type="entry name" value="methyltransferase_(Class_A)"/>
    <property type="match status" value="1"/>
</dbReference>
<name>A0A410P634_VELA1</name>
<accession>A0A410P634</accession>
<dbReference type="GO" id="GO:0070475">
    <property type="term" value="P:rRNA base methylation"/>
    <property type="evidence" value="ECO:0007669"/>
    <property type="project" value="UniProtKB-UniRule"/>
</dbReference>
<protein>
    <recommendedName>
        <fullName evidence="14">Probable dual-specificity RNA methyltransferase RlmN</fullName>
        <ecNumber evidence="14">2.1.1.192</ecNumber>
    </recommendedName>
    <alternativeName>
        <fullName evidence="14">23S rRNA (adenine(2503)-C(2))-methyltransferase</fullName>
    </alternativeName>
    <alternativeName>
        <fullName evidence="14">23S rRNA m2A2503 methyltransferase</fullName>
    </alternativeName>
    <alternativeName>
        <fullName evidence="14">Ribosomal RNA large subunit methyltransferase N</fullName>
    </alternativeName>
    <alternativeName>
        <fullName evidence="14">tRNA (adenine(37)-C(2))-methyltransferase</fullName>
    </alternativeName>
    <alternativeName>
        <fullName evidence="14">tRNA m2A37 methyltransferase</fullName>
    </alternativeName>
</protein>
<evidence type="ECO:0000256" key="4">
    <source>
        <dbReference type="ARBA" id="ARBA00022490"/>
    </source>
</evidence>
<gene>
    <name evidence="14" type="primary">rlmN</name>
    <name evidence="16" type="ORF">BU251_07760</name>
</gene>
<dbReference type="PIRSF" id="PIRSF006004">
    <property type="entry name" value="CHP00048"/>
    <property type="match status" value="1"/>
</dbReference>
<evidence type="ECO:0000256" key="13">
    <source>
        <dbReference type="ARBA" id="ARBA00023157"/>
    </source>
</evidence>
<dbReference type="FunFam" id="3.20.20.70:FF:000014">
    <property type="entry name" value="Probable dual-specificity RNA methyltransferase RlmN"/>
    <property type="match status" value="1"/>
</dbReference>
<comment type="miscellaneous">
    <text evidence="14">Reaction proceeds by a ping-pong mechanism involving intermediate methylation of a conserved cysteine residue.</text>
</comment>
<dbReference type="Gene3D" id="1.10.150.530">
    <property type="match status" value="1"/>
</dbReference>
<evidence type="ECO:0000259" key="15">
    <source>
        <dbReference type="PROSITE" id="PS51918"/>
    </source>
</evidence>
<dbReference type="HAMAP" id="MF_01849">
    <property type="entry name" value="RNA_methyltr_RlmN"/>
    <property type="match status" value="1"/>
</dbReference>
<keyword evidence="17" id="KW-1185">Reference proteome</keyword>
<evidence type="ECO:0000256" key="9">
    <source>
        <dbReference type="ARBA" id="ARBA00022694"/>
    </source>
</evidence>
<dbReference type="OrthoDB" id="9793973at2"/>
<organism evidence="16 17">
    <name type="scientific">Velamenicoccus archaeovorus</name>
    <dbReference type="NCBI Taxonomy" id="1930593"/>
    <lineage>
        <taxon>Bacteria</taxon>
        <taxon>Pseudomonadati</taxon>
        <taxon>Candidatus Omnitrophota</taxon>
        <taxon>Candidatus Velamenicoccus</taxon>
    </lineage>
</organism>
<evidence type="ECO:0000313" key="17">
    <source>
        <dbReference type="Proteomes" id="UP000287243"/>
    </source>
</evidence>
<dbReference type="GO" id="GO:0030488">
    <property type="term" value="P:tRNA methylation"/>
    <property type="evidence" value="ECO:0007669"/>
    <property type="project" value="UniProtKB-UniRule"/>
</dbReference>
<evidence type="ECO:0000256" key="3">
    <source>
        <dbReference type="ARBA" id="ARBA00022485"/>
    </source>
</evidence>
<reference evidence="16 17" key="1">
    <citation type="submission" date="2017-01" db="EMBL/GenBank/DDBJ databases">
        <title>First insights into the biology of 'candidatus Vampirococcus archaeovorus'.</title>
        <authorList>
            <person name="Kizina J."/>
            <person name="Jordan S."/>
            <person name="Stueber K."/>
            <person name="Reinhardt R."/>
            <person name="Harder J."/>
        </authorList>
    </citation>
    <scope>NUCLEOTIDE SEQUENCE [LARGE SCALE GENOMIC DNA]</scope>
    <source>
        <strain evidence="16 17">LiM</strain>
    </source>
</reference>
<keyword evidence="4 14" id="KW-0963">Cytoplasm</keyword>
<comment type="catalytic activity">
    <reaction evidence="14">
        <text>adenosine(2503) in 23S rRNA + 2 reduced [2Fe-2S]-[ferredoxin] + 2 S-adenosyl-L-methionine = 2-methyladenosine(2503) in 23S rRNA + 5'-deoxyadenosine + L-methionine + 2 oxidized [2Fe-2S]-[ferredoxin] + S-adenosyl-L-homocysteine</text>
        <dbReference type="Rhea" id="RHEA:42916"/>
        <dbReference type="Rhea" id="RHEA-COMP:10000"/>
        <dbReference type="Rhea" id="RHEA-COMP:10001"/>
        <dbReference type="Rhea" id="RHEA-COMP:10152"/>
        <dbReference type="Rhea" id="RHEA-COMP:10282"/>
        <dbReference type="ChEBI" id="CHEBI:17319"/>
        <dbReference type="ChEBI" id="CHEBI:33737"/>
        <dbReference type="ChEBI" id="CHEBI:33738"/>
        <dbReference type="ChEBI" id="CHEBI:57844"/>
        <dbReference type="ChEBI" id="CHEBI:57856"/>
        <dbReference type="ChEBI" id="CHEBI:59789"/>
        <dbReference type="ChEBI" id="CHEBI:74411"/>
        <dbReference type="ChEBI" id="CHEBI:74497"/>
        <dbReference type="EC" id="2.1.1.192"/>
    </reaction>
</comment>
<dbReference type="SFLD" id="SFLDF00275">
    <property type="entry name" value="adenosine_C2_methyltransferase"/>
    <property type="match status" value="1"/>
</dbReference>
<dbReference type="KEGG" id="vai:BU251_07760"/>
<evidence type="ECO:0000256" key="8">
    <source>
        <dbReference type="ARBA" id="ARBA00022691"/>
    </source>
</evidence>
<feature type="binding site" evidence="14">
    <location>
        <position position="290"/>
    </location>
    <ligand>
        <name>S-adenosyl-L-methionine</name>
        <dbReference type="ChEBI" id="CHEBI:59789"/>
    </ligand>
</feature>
<keyword evidence="8 14" id="KW-0949">S-adenosyl-L-methionine</keyword>
<dbReference type="GO" id="GO:0005737">
    <property type="term" value="C:cytoplasm"/>
    <property type="evidence" value="ECO:0007669"/>
    <property type="project" value="UniProtKB-SubCell"/>
</dbReference>
<evidence type="ECO:0000256" key="5">
    <source>
        <dbReference type="ARBA" id="ARBA00022552"/>
    </source>
</evidence>
<comment type="catalytic activity">
    <reaction evidence="14">
        <text>adenosine(37) in tRNA + 2 reduced [2Fe-2S]-[ferredoxin] + 2 S-adenosyl-L-methionine = 2-methyladenosine(37) in tRNA + 5'-deoxyadenosine + L-methionine + 2 oxidized [2Fe-2S]-[ferredoxin] + S-adenosyl-L-homocysteine</text>
        <dbReference type="Rhea" id="RHEA:43332"/>
        <dbReference type="Rhea" id="RHEA-COMP:10000"/>
        <dbReference type="Rhea" id="RHEA-COMP:10001"/>
        <dbReference type="Rhea" id="RHEA-COMP:10162"/>
        <dbReference type="Rhea" id="RHEA-COMP:10485"/>
        <dbReference type="ChEBI" id="CHEBI:17319"/>
        <dbReference type="ChEBI" id="CHEBI:33737"/>
        <dbReference type="ChEBI" id="CHEBI:33738"/>
        <dbReference type="ChEBI" id="CHEBI:57844"/>
        <dbReference type="ChEBI" id="CHEBI:57856"/>
        <dbReference type="ChEBI" id="CHEBI:59789"/>
        <dbReference type="ChEBI" id="CHEBI:74411"/>
        <dbReference type="ChEBI" id="CHEBI:74497"/>
        <dbReference type="EC" id="2.1.1.192"/>
    </reaction>
</comment>
<keyword evidence="7 14" id="KW-0808">Transferase</keyword>
<feature type="binding site" evidence="14">
    <location>
        <position position="111"/>
    </location>
    <ligand>
        <name>[4Fe-4S] cluster</name>
        <dbReference type="ChEBI" id="CHEBI:49883"/>
        <note>4Fe-4S-S-AdoMet</note>
    </ligand>
</feature>
<keyword evidence="11 14" id="KW-0408">Iron</keyword>
<dbReference type="PANTHER" id="PTHR30544:SF5">
    <property type="entry name" value="RADICAL SAM CORE DOMAIN-CONTAINING PROTEIN"/>
    <property type="match status" value="1"/>
</dbReference>
<evidence type="ECO:0000256" key="7">
    <source>
        <dbReference type="ARBA" id="ARBA00022679"/>
    </source>
</evidence>
<keyword evidence="13 14" id="KW-1015">Disulfide bond</keyword>
<keyword evidence="6 14" id="KW-0489">Methyltransferase</keyword>
<dbReference type="Proteomes" id="UP000287243">
    <property type="component" value="Chromosome"/>
</dbReference>
<dbReference type="EC" id="2.1.1.192" evidence="14"/>
<keyword evidence="12 14" id="KW-0411">Iron-sulfur</keyword>
<evidence type="ECO:0000313" key="16">
    <source>
        <dbReference type="EMBL" id="QAT17620.1"/>
    </source>
</evidence>
<dbReference type="SFLD" id="SFLDS00029">
    <property type="entry name" value="Radical_SAM"/>
    <property type="match status" value="1"/>
</dbReference>
<sequence length="350" mass="38925">MVEDIRNLSLVELEKNLTAGGFPAYRARQVFDWLYKKGVGDFATMANLPHDLKAFLKSYYTVQSPAIEKIQTSADLTQKFLLRLKDRSLIESVSIPAKSRLTACLSTQVGCRYSCAFCASGIAGFRRNLDAGEIIGQFLTIAAHVPGGHISNVVFMGIGEPLDNYENLLRAIRILNDEQGVRLGARKMTISTCGLAPAIERLSREKLQLELSVSLHAATDEKRSRLLPVNKRFPLETLMRALRVYAQATKRKITFEYVLLRAFNTTVEDAQALIGLIRGLNARVNLIPFNPAVSRLGFEPPVKLEVLFFKSYLEKHGVDVTLRLPRGSDISAACGQLRYQTLQGDKEHGA</sequence>
<keyword evidence="9 14" id="KW-0819">tRNA processing</keyword>
<dbReference type="NCBIfam" id="TIGR00048">
    <property type="entry name" value="rRNA_mod_RlmN"/>
    <property type="match status" value="1"/>
</dbReference>
<dbReference type="InterPro" id="IPR040072">
    <property type="entry name" value="Methyltransferase_A"/>
</dbReference>
<dbReference type="InterPro" id="IPR004383">
    <property type="entry name" value="rRNA_lsu_MTrfase_RlmN/Cfr"/>
</dbReference>
<evidence type="ECO:0000256" key="1">
    <source>
        <dbReference type="ARBA" id="ARBA00004496"/>
    </source>
</evidence>
<evidence type="ECO:0000256" key="11">
    <source>
        <dbReference type="ARBA" id="ARBA00023004"/>
    </source>
</evidence>
<dbReference type="InterPro" id="IPR013785">
    <property type="entry name" value="Aldolase_TIM"/>
</dbReference>
<evidence type="ECO:0000256" key="10">
    <source>
        <dbReference type="ARBA" id="ARBA00022723"/>
    </source>
</evidence>
<dbReference type="Pfam" id="PF21016">
    <property type="entry name" value="RlmN_N"/>
    <property type="match status" value="1"/>
</dbReference>
<evidence type="ECO:0000256" key="14">
    <source>
        <dbReference type="HAMAP-Rule" id="MF_01849"/>
    </source>
</evidence>
<keyword evidence="10 14" id="KW-0479">Metal-binding</keyword>
<dbReference type="SMART" id="SM00729">
    <property type="entry name" value="Elp3"/>
    <property type="match status" value="1"/>
</dbReference>
<comment type="subcellular location">
    <subcellularLocation>
        <location evidence="1 14">Cytoplasm</location>
    </subcellularLocation>
</comment>
<comment type="cofactor">
    <cofactor evidence="14">
        <name>[4Fe-4S] cluster</name>
        <dbReference type="ChEBI" id="CHEBI:49883"/>
    </cofactor>
    <text evidence="14">Binds 1 [4Fe-4S] cluster. The cluster is coordinated with 3 cysteines and an exchangeable S-adenosyl-L-methionine.</text>
</comment>
<dbReference type="GO" id="GO:0046872">
    <property type="term" value="F:metal ion binding"/>
    <property type="evidence" value="ECO:0007669"/>
    <property type="project" value="UniProtKB-KW"/>
</dbReference>
<dbReference type="InterPro" id="IPR027492">
    <property type="entry name" value="RNA_MTrfase_RlmN"/>
</dbReference>
<feature type="binding site" evidence="14">
    <location>
        <position position="191"/>
    </location>
    <ligand>
        <name>S-adenosyl-L-methionine</name>
        <dbReference type="ChEBI" id="CHEBI:59789"/>
    </ligand>
</feature>
<feature type="binding site" evidence="14">
    <location>
        <position position="115"/>
    </location>
    <ligand>
        <name>[4Fe-4S] cluster</name>
        <dbReference type="ChEBI" id="CHEBI:49883"/>
        <note>4Fe-4S-S-AdoMet</note>
    </ligand>
</feature>
<feature type="active site" description="S-methylcysteine intermediate" evidence="14">
    <location>
        <position position="334"/>
    </location>
</feature>
<dbReference type="GO" id="GO:0019843">
    <property type="term" value="F:rRNA binding"/>
    <property type="evidence" value="ECO:0007669"/>
    <property type="project" value="UniProtKB-UniRule"/>
</dbReference>
<evidence type="ECO:0000256" key="6">
    <source>
        <dbReference type="ARBA" id="ARBA00022603"/>
    </source>
</evidence>
<dbReference type="GO" id="GO:0000049">
    <property type="term" value="F:tRNA binding"/>
    <property type="evidence" value="ECO:0007669"/>
    <property type="project" value="UniProtKB-UniRule"/>
</dbReference>
<dbReference type="AlphaFoldDB" id="A0A410P634"/>
<comment type="similarity">
    <text evidence="2 14">Belongs to the radical SAM superfamily. RlmN family.</text>
</comment>
<dbReference type="EMBL" id="CP019384">
    <property type="protein sequence ID" value="QAT17620.1"/>
    <property type="molecule type" value="Genomic_DNA"/>
</dbReference>
<dbReference type="RefSeq" id="WP_128700539.1">
    <property type="nucleotide sequence ID" value="NZ_CP019384.1"/>
</dbReference>
<feature type="binding site" evidence="14">
    <location>
        <position position="118"/>
    </location>
    <ligand>
        <name>[4Fe-4S] cluster</name>
        <dbReference type="ChEBI" id="CHEBI:49883"/>
        <note>4Fe-4S-S-AdoMet</note>
    </ligand>
</feature>
<feature type="active site" description="Proton acceptor" evidence="14">
    <location>
        <position position="91"/>
    </location>
</feature>
<evidence type="ECO:0000256" key="2">
    <source>
        <dbReference type="ARBA" id="ARBA00007544"/>
    </source>
</evidence>
<comment type="function">
    <text evidence="14">Specifically methylates position 2 of adenine 2503 in 23S rRNA and position 2 of adenine 37 in tRNAs.</text>
</comment>
<feature type="domain" description="Radical SAM core" evidence="15">
    <location>
        <begin position="97"/>
        <end position="325"/>
    </location>
</feature>
<dbReference type="InterPro" id="IPR048641">
    <property type="entry name" value="RlmN_N"/>
</dbReference>
<dbReference type="GO" id="GO:0070040">
    <property type="term" value="F:rRNA (adenine(2503)-C2-)-methyltransferase activity"/>
    <property type="evidence" value="ECO:0007669"/>
    <property type="project" value="UniProtKB-UniRule"/>
</dbReference>
<keyword evidence="3 14" id="KW-0004">4Fe-4S</keyword>
<dbReference type="GO" id="GO:0002935">
    <property type="term" value="F:tRNA (adenine(37)-C2)-methyltransferase activity"/>
    <property type="evidence" value="ECO:0007669"/>
    <property type="project" value="UniProtKB-UniRule"/>
</dbReference>
<keyword evidence="5 14" id="KW-0698">rRNA processing</keyword>
<dbReference type="SUPFAM" id="SSF102114">
    <property type="entry name" value="Radical SAM enzymes"/>
    <property type="match status" value="1"/>
</dbReference>
<dbReference type="GO" id="GO:0051539">
    <property type="term" value="F:4 iron, 4 sulfur cluster binding"/>
    <property type="evidence" value="ECO:0007669"/>
    <property type="project" value="UniProtKB-UniRule"/>
</dbReference>
<comment type="caution">
    <text evidence="14">Lacks conserved residue(s) required for the propagation of feature annotation.</text>
</comment>
<dbReference type="Pfam" id="PF04055">
    <property type="entry name" value="Radical_SAM"/>
    <property type="match status" value="1"/>
</dbReference>
<feature type="binding site" evidence="14">
    <location>
        <begin position="214"/>
        <end position="216"/>
    </location>
    <ligand>
        <name>S-adenosyl-L-methionine</name>
        <dbReference type="ChEBI" id="CHEBI:59789"/>
    </ligand>
</feature>
<dbReference type="Gene3D" id="3.20.20.70">
    <property type="entry name" value="Aldolase class I"/>
    <property type="match status" value="1"/>
</dbReference>
<dbReference type="InterPro" id="IPR006638">
    <property type="entry name" value="Elp3/MiaA/NifB-like_rSAM"/>
</dbReference>
<feature type="binding site" evidence="14">
    <location>
        <begin position="159"/>
        <end position="160"/>
    </location>
    <ligand>
        <name>S-adenosyl-L-methionine</name>
        <dbReference type="ChEBI" id="CHEBI:59789"/>
    </ligand>
</feature>
<dbReference type="InterPro" id="IPR058240">
    <property type="entry name" value="rSAM_sf"/>
</dbReference>
<evidence type="ECO:0000256" key="12">
    <source>
        <dbReference type="ARBA" id="ARBA00023014"/>
    </source>
</evidence>
<dbReference type="PROSITE" id="PS51918">
    <property type="entry name" value="RADICAL_SAM"/>
    <property type="match status" value="1"/>
</dbReference>
<dbReference type="PANTHER" id="PTHR30544">
    <property type="entry name" value="23S RRNA METHYLTRANSFERASE"/>
    <property type="match status" value="1"/>
</dbReference>
<proteinExistence type="inferred from homology"/>